<feature type="transmembrane region" description="Helical" evidence="1">
    <location>
        <begin position="41"/>
        <end position="64"/>
    </location>
</feature>
<dbReference type="RefSeq" id="WP_377577249.1">
    <property type="nucleotide sequence ID" value="NZ_JBHTKA010000001.1"/>
</dbReference>
<accession>A0ABW3JZD8</accession>
<keyword evidence="1" id="KW-1133">Transmembrane helix</keyword>
<reference evidence="3" key="1">
    <citation type="journal article" date="2019" name="Int. J. Syst. Evol. Microbiol.">
        <title>The Global Catalogue of Microorganisms (GCM) 10K type strain sequencing project: providing services to taxonomists for standard genome sequencing and annotation.</title>
        <authorList>
            <consortium name="The Broad Institute Genomics Platform"/>
            <consortium name="The Broad Institute Genome Sequencing Center for Infectious Disease"/>
            <person name="Wu L."/>
            <person name="Ma J."/>
        </authorList>
    </citation>
    <scope>NUCLEOTIDE SEQUENCE [LARGE SCALE GENOMIC DNA]</scope>
    <source>
        <strain evidence="3">CCUG 58938</strain>
    </source>
</reference>
<dbReference type="PROSITE" id="PS51257">
    <property type="entry name" value="PROKAR_LIPOPROTEIN"/>
    <property type="match status" value="1"/>
</dbReference>
<evidence type="ECO:0000313" key="3">
    <source>
        <dbReference type="Proteomes" id="UP001597112"/>
    </source>
</evidence>
<comment type="caution">
    <text evidence="2">The sequence shown here is derived from an EMBL/GenBank/DDBJ whole genome shotgun (WGS) entry which is preliminary data.</text>
</comment>
<evidence type="ECO:0000313" key="2">
    <source>
        <dbReference type="EMBL" id="MFD0999209.1"/>
    </source>
</evidence>
<evidence type="ECO:0000256" key="1">
    <source>
        <dbReference type="SAM" id="Phobius"/>
    </source>
</evidence>
<keyword evidence="1" id="KW-0812">Transmembrane</keyword>
<dbReference type="Proteomes" id="UP001597112">
    <property type="component" value="Unassembled WGS sequence"/>
</dbReference>
<dbReference type="EMBL" id="JBHTKA010000001">
    <property type="protein sequence ID" value="MFD0999209.1"/>
    <property type="molecule type" value="Genomic_DNA"/>
</dbReference>
<proteinExistence type="predicted"/>
<name>A0ABW3JZD8_9BACT</name>
<gene>
    <name evidence="2" type="ORF">ACFQ21_07820</name>
</gene>
<organism evidence="2 3">
    <name type="scientific">Ohtaekwangia kribbensis</name>
    <dbReference type="NCBI Taxonomy" id="688913"/>
    <lineage>
        <taxon>Bacteria</taxon>
        <taxon>Pseudomonadati</taxon>
        <taxon>Bacteroidota</taxon>
        <taxon>Cytophagia</taxon>
        <taxon>Cytophagales</taxon>
        <taxon>Fulvivirgaceae</taxon>
        <taxon>Ohtaekwangia</taxon>
    </lineage>
</organism>
<protein>
    <submittedName>
        <fullName evidence="2">Uncharacterized protein</fullName>
    </submittedName>
</protein>
<keyword evidence="3" id="KW-1185">Reference proteome</keyword>
<sequence>MAATKPPKKWKMAILVWTAIYPTITILLACLGDYFTQITPLPLRTAAITVIAVPLMVYIILPLLQKAVARWLHS</sequence>
<keyword evidence="1" id="KW-0472">Membrane</keyword>
<feature type="transmembrane region" description="Helical" evidence="1">
    <location>
        <begin position="12"/>
        <end position="35"/>
    </location>
</feature>